<accession>A0A7D4ZYS9</accession>
<protein>
    <submittedName>
        <fullName evidence="1">Putative NACHT domain protein</fullName>
    </submittedName>
</protein>
<sequence length="459" mass="53346">MKSAVFRVVSLIYSRSSKMGKHKIISCPTCEKQMRSDKLNSHRCTNYSKLSKAQCICGKEMRADNLGRHRRNCSTVISDCKSITSKSFLVEESSSLSLTSSKPSTSKQVFQQVKQYKHLDFEDKLVAPKRVKKMSSTLRNITSAKEERRLVYERTKCMESPTTGQKLIMWLIQKHINSDLNKQSPIIILEDKPGQSGKSTLAKSLMYCSEKGKEIQGLRLPQQYNFFFVYLRNLNVEQCSSFISYEEMLQFDAKRRFILWLDITREFRLPPGKLESIHDGLLDVGSLAKESLHLLQPFFIIVTCNESKHLIKTLSKGRYILENIHDKTLEAYMLQDTYSVEKQNTCSIEKQVLHDKIPTNNSSNQKFVIDQLAPAKYIVRRKIYSEMEKIEKILDDYTEKSTKELDDINHQIHVLQDQLINSDITELQREKTEYRINYLKSILKLNFNIKQFKNIDSST</sequence>
<dbReference type="EMBL" id="MT496876">
    <property type="protein sequence ID" value="QKT21526.1"/>
    <property type="molecule type" value="Genomic_DNA"/>
</dbReference>
<evidence type="ECO:0000313" key="1">
    <source>
        <dbReference type="EMBL" id="QKT21526.1"/>
    </source>
</evidence>
<reference evidence="1" key="1">
    <citation type="journal article" date="2021" name="Virus">
        <title>The discovery, distribution and diversity of DNA viruses associated with Drosophila melanogaster in Europe.</title>
        <authorList>
            <person name="Wallace M.A."/>
            <person name="Coffman K.A."/>
            <person name="Gilbert C."/>
            <person name="Ravindran S."/>
            <person name="Albery G.F."/>
            <person name="Abbott J."/>
            <person name="Argyridou E."/>
            <person name="Bellosta P."/>
            <person name="Betancourt A.J."/>
            <person name="Colinet H."/>
            <person name="Eric K."/>
            <person name="Glaser-Schmitt A."/>
            <person name="Grath S."/>
            <person name="Jelic M."/>
            <person name="Kankare M."/>
            <person name="Kozeretska I."/>
            <person name="Loeschcke V."/>
            <person name="Montchamp-Moreau C."/>
            <person name="Ometto L."/>
            <person name="Onder B.S."/>
            <person name="Orengo D.J."/>
            <person name="Parsch J."/>
            <person name="Pascual M."/>
            <person name="Patenkovic A."/>
            <person name="Puerma E."/>
            <person name="Ritchie M.G."/>
            <person name="Rota-Stabelli O."/>
            <person name="Schou M.F."/>
            <person name="Serga S.V."/>
            <person name="Stamenkovic-Radak M."/>
            <person name="Tanaskovic M."/>
            <person name="Veselinovic M.S."/>
            <person name="Vieira J."/>
            <person name="Vieira C.P."/>
            <person name="Kapun M."/>
            <person name="Flatt T."/>
            <person name="Gonzalez J."/>
            <person name="Staubach F."/>
            <person name="Obbard D.J."/>
        </authorList>
    </citation>
    <scope>NUCLEOTIDE SEQUENCE</scope>
    <source>
        <strain evidence="1">Vesanto_FR_Got_15_48</strain>
    </source>
</reference>
<organism evidence="1">
    <name type="scientific">Vesanto virus</name>
    <dbReference type="NCBI Taxonomy" id="1955786"/>
    <lineage>
        <taxon>Viruses</taxon>
        <taxon>Monodnaviria</taxon>
        <taxon>Shotokuvirae</taxon>
        <taxon>Cossaviricota</taxon>
        <taxon>Mouviricetes</taxon>
        <taxon>Polivirales</taxon>
        <taxon>Bidnaviridae</taxon>
    </lineage>
</organism>
<name>A0A7D4ZYS9_9VIRU</name>
<proteinExistence type="predicted"/>